<dbReference type="GO" id="GO:0005506">
    <property type="term" value="F:iron ion binding"/>
    <property type="evidence" value="ECO:0007669"/>
    <property type="project" value="InterPro"/>
</dbReference>
<dbReference type="GO" id="GO:0016705">
    <property type="term" value="F:oxidoreductase activity, acting on paired donors, with incorporation or reduction of molecular oxygen"/>
    <property type="evidence" value="ECO:0007669"/>
    <property type="project" value="InterPro"/>
</dbReference>
<comment type="cofactor">
    <cofactor evidence="1">
        <name>heme</name>
        <dbReference type="ChEBI" id="CHEBI:30413"/>
    </cofactor>
</comment>
<dbReference type="HOGENOM" id="CLU_001570_14_0_1"/>
<dbReference type="PRINTS" id="PR00463">
    <property type="entry name" value="EP450I"/>
</dbReference>
<organism evidence="2 3">
    <name type="scientific">Talaromyces stipitatus (strain ATCC 10500 / CBS 375.48 / QM 6759 / NRRL 1006)</name>
    <name type="common">Penicillium stipitatum</name>
    <dbReference type="NCBI Taxonomy" id="441959"/>
    <lineage>
        <taxon>Eukaryota</taxon>
        <taxon>Fungi</taxon>
        <taxon>Dikarya</taxon>
        <taxon>Ascomycota</taxon>
        <taxon>Pezizomycotina</taxon>
        <taxon>Eurotiomycetes</taxon>
        <taxon>Eurotiomycetidae</taxon>
        <taxon>Eurotiales</taxon>
        <taxon>Trichocomaceae</taxon>
        <taxon>Talaromyces</taxon>
        <taxon>Talaromyces sect. Talaromyces</taxon>
    </lineage>
</organism>
<proteinExistence type="predicted"/>
<dbReference type="SUPFAM" id="SSF48264">
    <property type="entry name" value="Cytochrome P450"/>
    <property type="match status" value="1"/>
</dbReference>
<keyword evidence="1" id="KW-0479">Metal-binding</keyword>
<evidence type="ECO:0000313" key="2">
    <source>
        <dbReference type="EMBL" id="EED11900.1"/>
    </source>
</evidence>
<dbReference type="PANTHER" id="PTHR24305:SF168">
    <property type="entry name" value="P450, PUTATIVE (EUROFUNG)-RELATED"/>
    <property type="match status" value="1"/>
</dbReference>
<dbReference type="GO" id="GO:0004497">
    <property type="term" value="F:monooxygenase activity"/>
    <property type="evidence" value="ECO:0007669"/>
    <property type="project" value="InterPro"/>
</dbReference>
<dbReference type="PRINTS" id="PR00385">
    <property type="entry name" value="P450"/>
</dbReference>
<sequence length="347" mass="39351">MDSLDECIDRLVQVIDAKIGEKFAVIDFAELATFFTLDVITERGYGKTFGYLSSQTDLYHYIKVIENSVAFMTLASNWPRLRSLVSKSLEWPIARTFIYKLCGLEELVRAVDQQVENEFSDLPSQNTVRSPEKATMLQLFKEKGMTKEQAKVEALFLLTAGSHSTATAIRMIMLHVITSPHIMGRLRQELHKNSEGCEYLNACVKEGLRIFPPFPGLLMKERISKTKASNSDKRDVDSKVQDVNSNIRNLPLGVEIGYNIVGVQRNPKIFENPEVFDPDRWLISDPGKHHEMDAALNLVFGQRGSWGCLGQKMAFQEISQVLLEVMFDLCKFMNCMLTRDLAAIQTL</sequence>
<name>B8MV10_TALSN</name>
<dbReference type="PhylomeDB" id="B8MV10"/>
<dbReference type="InterPro" id="IPR002401">
    <property type="entry name" value="Cyt_P450_E_grp-I"/>
</dbReference>
<evidence type="ECO:0000256" key="1">
    <source>
        <dbReference type="PIRSR" id="PIRSR602401-1"/>
    </source>
</evidence>
<dbReference type="EMBL" id="EQ962661">
    <property type="protein sequence ID" value="EED11900.1"/>
    <property type="molecule type" value="Genomic_DNA"/>
</dbReference>
<feature type="binding site" description="axial binding residue" evidence="1">
    <location>
        <position position="308"/>
    </location>
    <ligand>
        <name>heme</name>
        <dbReference type="ChEBI" id="CHEBI:30413"/>
    </ligand>
    <ligandPart>
        <name>Fe</name>
        <dbReference type="ChEBI" id="CHEBI:18248"/>
    </ligandPart>
</feature>
<dbReference type="RefSeq" id="XP_002488656.1">
    <property type="nucleotide sequence ID" value="XM_002488611.1"/>
</dbReference>
<dbReference type="InterPro" id="IPR050121">
    <property type="entry name" value="Cytochrome_P450_monoxygenase"/>
</dbReference>
<dbReference type="STRING" id="441959.B8MV10"/>
<reference evidence="3" key="1">
    <citation type="journal article" date="2015" name="Genome Announc.">
        <title>Genome sequence of the AIDS-associated pathogen Penicillium marneffei (ATCC18224) and its near taxonomic relative Talaromyces stipitatus (ATCC10500).</title>
        <authorList>
            <person name="Nierman W.C."/>
            <person name="Fedorova-Abrams N.D."/>
            <person name="Andrianopoulos A."/>
        </authorList>
    </citation>
    <scope>NUCLEOTIDE SEQUENCE [LARGE SCALE GENOMIC DNA]</scope>
    <source>
        <strain evidence="3">ATCC 10500 / CBS 375.48 / QM 6759 / NRRL 1006</strain>
    </source>
</reference>
<dbReference type="OMA" id="DPPRDCT"/>
<dbReference type="InterPro" id="IPR001128">
    <property type="entry name" value="Cyt_P450"/>
</dbReference>
<evidence type="ECO:0000313" key="3">
    <source>
        <dbReference type="Proteomes" id="UP000001745"/>
    </source>
</evidence>
<dbReference type="InterPro" id="IPR036396">
    <property type="entry name" value="Cyt_P450_sf"/>
</dbReference>
<dbReference type="AlphaFoldDB" id="B8MV10"/>
<dbReference type="Proteomes" id="UP000001745">
    <property type="component" value="Unassembled WGS sequence"/>
</dbReference>
<dbReference type="Gene3D" id="1.10.630.10">
    <property type="entry name" value="Cytochrome P450"/>
    <property type="match status" value="1"/>
</dbReference>
<dbReference type="PANTHER" id="PTHR24305">
    <property type="entry name" value="CYTOCHROME P450"/>
    <property type="match status" value="1"/>
</dbReference>
<gene>
    <name evidence="2" type="ORF">TSTA_110790</name>
</gene>
<accession>B8MV10</accession>
<dbReference type="eggNOG" id="KOG0157">
    <property type="taxonomic scope" value="Eukaryota"/>
</dbReference>
<keyword evidence="3" id="KW-1185">Reference proteome</keyword>
<dbReference type="GeneID" id="8101451"/>
<dbReference type="Pfam" id="PF00067">
    <property type="entry name" value="p450"/>
    <property type="match status" value="1"/>
</dbReference>
<dbReference type="VEuPathDB" id="FungiDB:TSTA_110790"/>
<dbReference type="InParanoid" id="B8MV10"/>
<dbReference type="OrthoDB" id="3934656at2759"/>
<protein>
    <submittedName>
        <fullName evidence="2">Cytochrome P450, putative</fullName>
    </submittedName>
</protein>
<keyword evidence="1" id="KW-0349">Heme</keyword>
<keyword evidence="1" id="KW-0408">Iron</keyword>
<dbReference type="GO" id="GO:0020037">
    <property type="term" value="F:heme binding"/>
    <property type="evidence" value="ECO:0007669"/>
    <property type="project" value="InterPro"/>
</dbReference>